<evidence type="ECO:0000256" key="9">
    <source>
        <dbReference type="ARBA" id="ARBA00023136"/>
    </source>
</evidence>
<protein>
    <submittedName>
        <fullName evidence="13">Protein TonB</fullName>
    </submittedName>
</protein>
<dbReference type="GO" id="GO:0031992">
    <property type="term" value="F:energy transducer activity"/>
    <property type="evidence" value="ECO:0007669"/>
    <property type="project" value="InterPro"/>
</dbReference>
<evidence type="ECO:0000259" key="12">
    <source>
        <dbReference type="PROSITE" id="PS52015"/>
    </source>
</evidence>
<keyword evidence="9 11" id="KW-0472">Membrane</keyword>
<evidence type="ECO:0000313" key="14">
    <source>
        <dbReference type="Proteomes" id="UP000541425"/>
    </source>
</evidence>
<gene>
    <name evidence="13" type="ORF">FHS60_000349</name>
</gene>
<dbReference type="InterPro" id="IPR037682">
    <property type="entry name" value="TonB_C"/>
</dbReference>
<comment type="caution">
    <text evidence="13">The sequence shown here is derived from an EMBL/GenBank/DDBJ whole genome shotgun (WGS) entry which is preliminary data.</text>
</comment>
<dbReference type="GO" id="GO:0030288">
    <property type="term" value="C:outer membrane-bounded periplasmic space"/>
    <property type="evidence" value="ECO:0007669"/>
    <property type="project" value="InterPro"/>
</dbReference>
<comment type="subcellular location">
    <subcellularLocation>
        <location evidence="1">Cell inner membrane</location>
        <topology evidence="1">Single-pass membrane protein</topology>
        <orientation evidence="1">Periplasmic side</orientation>
    </subcellularLocation>
</comment>
<dbReference type="InterPro" id="IPR051045">
    <property type="entry name" value="TonB-dependent_transducer"/>
</dbReference>
<dbReference type="Proteomes" id="UP000541425">
    <property type="component" value="Unassembled WGS sequence"/>
</dbReference>
<dbReference type="GO" id="GO:0015031">
    <property type="term" value="P:protein transport"/>
    <property type="evidence" value="ECO:0007669"/>
    <property type="project" value="UniProtKB-KW"/>
</dbReference>
<evidence type="ECO:0000313" key="13">
    <source>
        <dbReference type="EMBL" id="MBB3701907.1"/>
    </source>
</evidence>
<accession>A0A7W5UKV7</accession>
<proteinExistence type="inferred from homology"/>
<evidence type="ECO:0000256" key="7">
    <source>
        <dbReference type="ARBA" id="ARBA00022927"/>
    </source>
</evidence>
<keyword evidence="4" id="KW-1003">Cell membrane</keyword>
<dbReference type="GO" id="GO:0055085">
    <property type="term" value="P:transmembrane transport"/>
    <property type="evidence" value="ECO:0007669"/>
    <property type="project" value="InterPro"/>
</dbReference>
<dbReference type="Gene3D" id="3.30.1150.10">
    <property type="match status" value="1"/>
</dbReference>
<evidence type="ECO:0000256" key="2">
    <source>
        <dbReference type="ARBA" id="ARBA00006555"/>
    </source>
</evidence>
<keyword evidence="7" id="KW-0653">Protein transport</keyword>
<name>A0A7W5UKV7_9BACT</name>
<keyword evidence="8 11" id="KW-1133">Transmembrane helix</keyword>
<evidence type="ECO:0000256" key="1">
    <source>
        <dbReference type="ARBA" id="ARBA00004383"/>
    </source>
</evidence>
<dbReference type="AlphaFoldDB" id="A0A7W5UKV7"/>
<evidence type="ECO:0000256" key="10">
    <source>
        <dbReference type="SAM" id="MobiDB-lite"/>
    </source>
</evidence>
<dbReference type="EMBL" id="JACICA010000001">
    <property type="protein sequence ID" value="MBB3701907.1"/>
    <property type="molecule type" value="Genomic_DNA"/>
</dbReference>
<keyword evidence="3" id="KW-0813">Transport</keyword>
<dbReference type="GO" id="GO:0015891">
    <property type="term" value="P:siderophore transport"/>
    <property type="evidence" value="ECO:0007669"/>
    <property type="project" value="InterPro"/>
</dbReference>
<dbReference type="PROSITE" id="PS52015">
    <property type="entry name" value="TONB_CTD"/>
    <property type="match status" value="1"/>
</dbReference>
<feature type="transmembrane region" description="Helical" evidence="11">
    <location>
        <begin position="37"/>
        <end position="56"/>
    </location>
</feature>
<feature type="compositionally biased region" description="Basic and acidic residues" evidence="10">
    <location>
        <begin position="80"/>
        <end position="103"/>
    </location>
</feature>
<keyword evidence="6 11" id="KW-0812">Transmembrane</keyword>
<dbReference type="RefSeq" id="WP_183694112.1">
    <property type="nucleotide sequence ID" value="NZ_JACICA010000001.1"/>
</dbReference>
<evidence type="ECO:0000256" key="8">
    <source>
        <dbReference type="ARBA" id="ARBA00022989"/>
    </source>
</evidence>
<evidence type="ECO:0000256" key="4">
    <source>
        <dbReference type="ARBA" id="ARBA00022475"/>
    </source>
</evidence>
<evidence type="ECO:0000256" key="3">
    <source>
        <dbReference type="ARBA" id="ARBA00022448"/>
    </source>
</evidence>
<dbReference type="PANTHER" id="PTHR33446">
    <property type="entry name" value="PROTEIN TONB-RELATED"/>
    <property type="match status" value="1"/>
</dbReference>
<keyword evidence="5" id="KW-0997">Cell inner membrane</keyword>
<feature type="region of interest" description="Disordered" evidence="10">
    <location>
        <begin position="76"/>
        <end position="103"/>
    </location>
</feature>
<dbReference type="PRINTS" id="PR01374">
    <property type="entry name" value="TONBPROTEIN"/>
</dbReference>
<feature type="region of interest" description="Disordered" evidence="10">
    <location>
        <begin position="156"/>
        <end position="175"/>
    </location>
</feature>
<dbReference type="InterPro" id="IPR003538">
    <property type="entry name" value="TonB"/>
</dbReference>
<dbReference type="Pfam" id="PF03544">
    <property type="entry name" value="TonB_C"/>
    <property type="match status" value="1"/>
</dbReference>
<reference evidence="13 14" key="1">
    <citation type="submission" date="2020-08" db="EMBL/GenBank/DDBJ databases">
        <title>Genomic Encyclopedia of Type Strains, Phase IV (KMG-IV): sequencing the most valuable type-strain genomes for metagenomic binning, comparative biology and taxonomic classification.</title>
        <authorList>
            <person name="Goeker M."/>
        </authorList>
    </citation>
    <scope>NUCLEOTIDE SEQUENCE [LARGE SCALE GENOMIC DNA]</scope>
    <source>
        <strain evidence="13 14">DSM 22548</strain>
    </source>
</reference>
<dbReference type="PANTHER" id="PTHR33446:SF2">
    <property type="entry name" value="PROTEIN TONB"/>
    <property type="match status" value="1"/>
</dbReference>
<comment type="similarity">
    <text evidence="2">Belongs to the TonB family.</text>
</comment>
<dbReference type="InterPro" id="IPR006260">
    <property type="entry name" value="TonB/TolA_C"/>
</dbReference>
<dbReference type="NCBIfam" id="TIGR01352">
    <property type="entry name" value="tonB_Cterm"/>
    <property type="match status" value="1"/>
</dbReference>
<feature type="domain" description="TonB C-terminal" evidence="12">
    <location>
        <begin position="194"/>
        <end position="284"/>
    </location>
</feature>
<sequence>MSKVNLTAKDWCDLVFEGRNKDYGAYRLRAKSGSRQLKSVIIVILVLVAIIVGAFVRAEVKKAMKADLGDNEQATAFSQLKKEDPKKEEKKIEKPKEEPKPDVQKVAVKASIAFTVPKIVDDNLVDKSKELKTQKEVGKSNFAIASQDYAGDSKNGINIDDLKDNQRTGGTTIPPKQEEVVDNALVEVQASFPGGEAALINYVNSHVTYPEIALEQELQGTVVLRFKVDKDGSVSDVMVKKSLSRECDQAAIKTIRSLPRFIPAKSQGHPVPVWYTLPVRFKIN</sequence>
<dbReference type="SUPFAM" id="SSF74653">
    <property type="entry name" value="TolA/TonB C-terminal domain"/>
    <property type="match status" value="1"/>
</dbReference>
<evidence type="ECO:0000256" key="6">
    <source>
        <dbReference type="ARBA" id="ARBA00022692"/>
    </source>
</evidence>
<organism evidence="13 14">
    <name type="scientific">Alloprevotella rava</name>
    <dbReference type="NCBI Taxonomy" id="671218"/>
    <lineage>
        <taxon>Bacteria</taxon>
        <taxon>Pseudomonadati</taxon>
        <taxon>Bacteroidota</taxon>
        <taxon>Bacteroidia</taxon>
        <taxon>Bacteroidales</taxon>
        <taxon>Prevotellaceae</taxon>
        <taxon>Alloprevotella</taxon>
    </lineage>
</organism>
<dbReference type="GO" id="GO:0098797">
    <property type="term" value="C:plasma membrane protein complex"/>
    <property type="evidence" value="ECO:0007669"/>
    <property type="project" value="TreeGrafter"/>
</dbReference>
<evidence type="ECO:0000256" key="11">
    <source>
        <dbReference type="SAM" id="Phobius"/>
    </source>
</evidence>
<evidence type="ECO:0000256" key="5">
    <source>
        <dbReference type="ARBA" id="ARBA00022519"/>
    </source>
</evidence>